<evidence type="ECO:0000256" key="3">
    <source>
        <dbReference type="ARBA" id="ARBA00022692"/>
    </source>
</evidence>
<dbReference type="PANTHER" id="PTHR30341">
    <property type="entry name" value="SODIUM ION/PROTON ANTIPORTER NHAA-RELATED"/>
    <property type="match status" value="1"/>
</dbReference>
<dbReference type="HAMAP" id="MF_01844">
    <property type="entry name" value="NhaA"/>
    <property type="match status" value="1"/>
</dbReference>
<dbReference type="RefSeq" id="WP_086086226.1">
    <property type="nucleotide sequence ID" value="NZ_CP021112.1"/>
</dbReference>
<evidence type="ECO:0000256" key="1">
    <source>
        <dbReference type="ARBA" id="ARBA00004429"/>
    </source>
</evidence>
<feature type="transmembrane region" description="Helical" evidence="6">
    <location>
        <begin position="28"/>
        <end position="57"/>
    </location>
</feature>
<comment type="similarity">
    <text evidence="6">Belongs to the NhaA Na(+)/H(+) (TC 2.A.33) antiporter family.</text>
</comment>
<feature type="transmembrane region" description="Helical" evidence="6">
    <location>
        <begin position="170"/>
        <end position="189"/>
    </location>
</feature>
<evidence type="ECO:0000313" key="8">
    <source>
        <dbReference type="Proteomes" id="UP000194137"/>
    </source>
</evidence>
<comment type="catalytic activity">
    <reaction evidence="6">
        <text>Na(+)(in) + 2 H(+)(out) = Na(+)(out) + 2 H(+)(in)</text>
        <dbReference type="Rhea" id="RHEA:29251"/>
        <dbReference type="ChEBI" id="CHEBI:15378"/>
        <dbReference type="ChEBI" id="CHEBI:29101"/>
    </reaction>
</comment>
<keyword evidence="6" id="KW-0739">Sodium transport</keyword>
<keyword evidence="6" id="KW-0050">Antiport</keyword>
<feature type="transmembrane region" description="Helical" evidence="6">
    <location>
        <begin position="339"/>
        <end position="362"/>
    </location>
</feature>
<keyword evidence="6" id="KW-0915">Sodium</keyword>
<comment type="function">
    <text evidence="6">Na(+)/H(+) antiporter that extrudes sodium in exchange for external protons.</text>
</comment>
<dbReference type="Proteomes" id="UP000194137">
    <property type="component" value="Chromosome"/>
</dbReference>
<feature type="transmembrane region" description="Helical" evidence="6">
    <location>
        <begin position="195"/>
        <end position="216"/>
    </location>
</feature>
<name>A0A1W6ZKY3_9HYPH</name>
<dbReference type="GO" id="GO:0006885">
    <property type="term" value="P:regulation of pH"/>
    <property type="evidence" value="ECO:0007669"/>
    <property type="project" value="UniProtKB-UniRule"/>
</dbReference>
<dbReference type="NCBIfam" id="TIGR00773">
    <property type="entry name" value="NhaA"/>
    <property type="match status" value="1"/>
</dbReference>
<accession>A0A1W6ZKY3</accession>
<dbReference type="STRING" id="1235591.CAK95_01545"/>
<proteinExistence type="inferred from homology"/>
<dbReference type="Pfam" id="PF06965">
    <property type="entry name" value="Na_H_antiport_1"/>
    <property type="match status" value="1"/>
</dbReference>
<keyword evidence="2 6" id="KW-1003">Cell membrane</keyword>
<feature type="transmembrane region" description="Helical" evidence="6">
    <location>
        <begin position="228"/>
        <end position="250"/>
    </location>
</feature>
<evidence type="ECO:0000256" key="2">
    <source>
        <dbReference type="ARBA" id="ARBA00022475"/>
    </source>
</evidence>
<keyword evidence="6" id="KW-0406">Ion transport</keyword>
<comment type="subcellular location">
    <subcellularLocation>
        <location evidence="1">Cell inner membrane</location>
        <topology evidence="1">Multi-pass membrane protein</topology>
    </subcellularLocation>
    <subcellularLocation>
        <location evidence="6">Cell membrane</location>
        <topology evidence="6">Multi-pass membrane protein</topology>
    </subcellularLocation>
</comment>
<reference evidence="7 8" key="1">
    <citation type="submission" date="2017-05" db="EMBL/GenBank/DDBJ databases">
        <title>Full genome sequence of Pseudorhodoplanes sinuspersici.</title>
        <authorList>
            <person name="Dastgheib S.M.M."/>
            <person name="Shavandi M."/>
            <person name="Tirandaz H."/>
        </authorList>
    </citation>
    <scope>NUCLEOTIDE SEQUENCE [LARGE SCALE GENOMIC DNA]</scope>
    <source>
        <strain evidence="7 8">RIPI110</strain>
    </source>
</reference>
<dbReference type="OrthoDB" id="9808135at2"/>
<feature type="transmembrane region" description="Helical" evidence="6">
    <location>
        <begin position="108"/>
        <end position="131"/>
    </location>
</feature>
<keyword evidence="8" id="KW-1185">Reference proteome</keyword>
<dbReference type="InterPro" id="IPR004670">
    <property type="entry name" value="NhaA"/>
</dbReference>
<feature type="transmembrane region" description="Helical" evidence="6">
    <location>
        <begin position="137"/>
        <end position="158"/>
    </location>
</feature>
<keyword evidence="3 6" id="KW-0812">Transmembrane</keyword>
<gene>
    <name evidence="6" type="primary">nhaA</name>
    <name evidence="7" type="ORF">CAK95_01545</name>
</gene>
<sequence>MSDGLAQLPSEPADRVARPFIRFLRIEAMAGIVLLLSALLALLISNTTWSVQFLAFWEMPAGFTLGELEFSRSLKHWINDGLMTLFFFVIALELKRELVLGELRNPRMAVLPVAAALGGMVVPAGLFLLLVGGGPGASGWGTVMSTDTAFVIGCLAILGSRVPQSLRLFLLSLAIFDDIGAILVVAIGYGGSLNWIAIGLVSLGLAVVAGIARLGIRSIPVYFAVGGGIWLALDASGIHATLAGVILGLMTPARSWVSDRRLHAIFDRVIAYPPGDHWSGDKAARRDLRQAGVAAREALSPIERLEFALHPWVAFMIMPLFALANASVPIAAASFDHTLITAIFAAFVVGKPVGVVLFSVLAVKLRVGLLPDELPWSLLAAGSLLTGIGFTMALFIAELAFDSALLDSVKLGVMGASIVSAAAGFLALIWLTSSRRQ</sequence>
<dbReference type="EMBL" id="CP021112">
    <property type="protein sequence ID" value="ARP97905.1"/>
    <property type="molecule type" value="Genomic_DNA"/>
</dbReference>
<dbReference type="KEGG" id="psin:CAK95_01545"/>
<feature type="transmembrane region" description="Helical" evidence="6">
    <location>
        <begin position="312"/>
        <end position="332"/>
    </location>
</feature>
<protein>
    <recommendedName>
        <fullName evidence="6">Na(+)/H(+) antiporter NhaA</fullName>
    </recommendedName>
    <alternativeName>
        <fullName evidence="6">Sodium/proton antiporter NhaA</fullName>
    </alternativeName>
</protein>
<keyword evidence="4 6" id="KW-1133">Transmembrane helix</keyword>
<evidence type="ECO:0000256" key="5">
    <source>
        <dbReference type="ARBA" id="ARBA00023136"/>
    </source>
</evidence>
<evidence type="ECO:0000313" key="7">
    <source>
        <dbReference type="EMBL" id="ARP97905.1"/>
    </source>
</evidence>
<evidence type="ECO:0000256" key="4">
    <source>
        <dbReference type="ARBA" id="ARBA00022989"/>
    </source>
</evidence>
<dbReference type="InterPro" id="IPR023171">
    <property type="entry name" value="Na/H_antiporter_dom_sf"/>
</dbReference>
<dbReference type="AlphaFoldDB" id="A0A1W6ZKY3"/>
<keyword evidence="5 6" id="KW-0472">Membrane</keyword>
<dbReference type="GO" id="GO:0005886">
    <property type="term" value="C:plasma membrane"/>
    <property type="evidence" value="ECO:0007669"/>
    <property type="project" value="UniProtKB-SubCell"/>
</dbReference>
<feature type="transmembrane region" description="Helical" evidence="6">
    <location>
        <begin position="374"/>
        <end position="397"/>
    </location>
</feature>
<dbReference type="Gene3D" id="1.20.1530.10">
    <property type="entry name" value="Na+/H+ antiporter like domain"/>
    <property type="match status" value="1"/>
</dbReference>
<keyword evidence="6" id="KW-0813">Transport</keyword>
<evidence type="ECO:0000256" key="6">
    <source>
        <dbReference type="HAMAP-Rule" id="MF_01844"/>
    </source>
</evidence>
<organism evidence="7 8">
    <name type="scientific">Pseudorhodoplanes sinuspersici</name>
    <dbReference type="NCBI Taxonomy" id="1235591"/>
    <lineage>
        <taxon>Bacteria</taxon>
        <taxon>Pseudomonadati</taxon>
        <taxon>Pseudomonadota</taxon>
        <taxon>Alphaproteobacteria</taxon>
        <taxon>Hyphomicrobiales</taxon>
        <taxon>Pseudorhodoplanes</taxon>
    </lineage>
</organism>
<feature type="transmembrane region" description="Helical" evidence="6">
    <location>
        <begin position="409"/>
        <end position="431"/>
    </location>
</feature>
<dbReference type="GO" id="GO:0015385">
    <property type="term" value="F:sodium:proton antiporter activity"/>
    <property type="evidence" value="ECO:0007669"/>
    <property type="project" value="UniProtKB-UniRule"/>
</dbReference>
<dbReference type="PANTHER" id="PTHR30341:SF0">
    <property type="entry name" value="NA(+)_H(+) ANTIPORTER NHAA"/>
    <property type="match status" value="1"/>
</dbReference>